<sequence length="170" mass="18946">MEAGADFVQSGSCPRNKQKQWSKITDGPRTLQRVRYELHQYIYTTSLAASAGGSNRTGWLLWQLSNGFGSRVAMWEAIAPTCCRDGLIGRHIRGPPPAAILENLHRGLEFLQGEERQLNRLSSWLCPPRMLALQLGQLQAQLLLALFEGCILLGQLTELLALLQQQLGHL</sequence>
<gene>
    <name evidence="1" type="ORF">HPB47_001634</name>
</gene>
<dbReference type="EMBL" id="JABSTQ010010211">
    <property type="protein sequence ID" value="KAG0422547.1"/>
    <property type="molecule type" value="Genomic_DNA"/>
</dbReference>
<accession>A0AC60PNT4</accession>
<dbReference type="Proteomes" id="UP000805193">
    <property type="component" value="Unassembled WGS sequence"/>
</dbReference>
<protein>
    <submittedName>
        <fullName evidence="1">Uncharacterized protein</fullName>
    </submittedName>
</protein>
<comment type="caution">
    <text evidence="1">The sequence shown here is derived from an EMBL/GenBank/DDBJ whole genome shotgun (WGS) entry which is preliminary data.</text>
</comment>
<evidence type="ECO:0000313" key="2">
    <source>
        <dbReference type="Proteomes" id="UP000805193"/>
    </source>
</evidence>
<keyword evidence="2" id="KW-1185">Reference proteome</keyword>
<proteinExistence type="predicted"/>
<reference evidence="1 2" key="1">
    <citation type="journal article" date="2020" name="Cell">
        <title>Large-Scale Comparative Analyses of Tick Genomes Elucidate Their Genetic Diversity and Vector Capacities.</title>
        <authorList>
            <consortium name="Tick Genome and Microbiome Consortium (TIGMIC)"/>
            <person name="Jia N."/>
            <person name="Wang J."/>
            <person name="Shi W."/>
            <person name="Du L."/>
            <person name="Sun Y."/>
            <person name="Zhan W."/>
            <person name="Jiang J.F."/>
            <person name="Wang Q."/>
            <person name="Zhang B."/>
            <person name="Ji P."/>
            <person name="Bell-Sakyi L."/>
            <person name="Cui X.M."/>
            <person name="Yuan T.T."/>
            <person name="Jiang B.G."/>
            <person name="Yang W.F."/>
            <person name="Lam T.T."/>
            <person name="Chang Q.C."/>
            <person name="Ding S.J."/>
            <person name="Wang X.J."/>
            <person name="Zhu J.G."/>
            <person name="Ruan X.D."/>
            <person name="Zhao L."/>
            <person name="Wei J.T."/>
            <person name="Ye R.Z."/>
            <person name="Que T.C."/>
            <person name="Du C.H."/>
            <person name="Zhou Y.H."/>
            <person name="Cheng J.X."/>
            <person name="Dai P.F."/>
            <person name="Guo W.B."/>
            <person name="Han X.H."/>
            <person name="Huang E.J."/>
            <person name="Li L.F."/>
            <person name="Wei W."/>
            <person name="Gao Y.C."/>
            <person name="Liu J.Z."/>
            <person name="Shao H.Z."/>
            <person name="Wang X."/>
            <person name="Wang C.C."/>
            <person name="Yang T.C."/>
            <person name="Huo Q.B."/>
            <person name="Li W."/>
            <person name="Chen H.Y."/>
            <person name="Chen S.E."/>
            <person name="Zhou L.G."/>
            <person name="Ni X.B."/>
            <person name="Tian J.H."/>
            <person name="Sheng Y."/>
            <person name="Liu T."/>
            <person name="Pan Y.S."/>
            <person name="Xia L.Y."/>
            <person name="Li J."/>
            <person name="Zhao F."/>
            <person name="Cao W.C."/>
        </authorList>
    </citation>
    <scope>NUCLEOTIDE SEQUENCE [LARGE SCALE GENOMIC DNA]</scope>
    <source>
        <strain evidence="1">Iper-2018</strain>
    </source>
</reference>
<organism evidence="1 2">
    <name type="scientific">Ixodes persulcatus</name>
    <name type="common">Taiga tick</name>
    <dbReference type="NCBI Taxonomy" id="34615"/>
    <lineage>
        <taxon>Eukaryota</taxon>
        <taxon>Metazoa</taxon>
        <taxon>Ecdysozoa</taxon>
        <taxon>Arthropoda</taxon>
        <taxon>Chelicerata</taxon>
        <taxon>Arachnida</taxon>
        <taxon>Acari</taxon>
        <taxon>Parasitiformes</taxon>
        <taxon>Ixodida</taxon>
        <taxon>Ixodoidea</taxon>
        <taxon>Ixodidae</taxon>
        <taxon>Ixodinae</taxon>
        <taxon>Ixodes</taxon>
    </lineage>
</organism>
<evidence type="ECO:0000313" key="1">
    <source>
        <dbReference type="EMBL" id="KAG0422547.1"/>
    </source>
</evidence>
<name>A0AC60PNT4_IXOPE</name>